<sequence>MELEITGIKRTSTEFIKQLFKKSIFNNCIEPETFDILKTFCDPIEEQQFNNKTTIILNEHSRKFGLGFARKQSTNNKIPIYGYLDWPNIFKNGETCKLECDLFKNMNFTFQKPLILEDYKLLLKSTFFNKNESDNGSNINFNGFGLMIKRFSSYKENFNCLNNSLIQKFQTSLKTYGICFDQISKNKRDAEKFTKKTNRIYFSASNDNMIIDVGVYSKKESINPFAKINLSGNLFSVNLLKNLVTFNSFLSTGFIITKKTHSINNIKLGSECLGCEANSIGFLKGGKSYIQIINKADIKLYNLNHDHIKIVLEHCSALVSQKLSVIELVKSFGLAHFTLPNVKNLVCNFGLGLKIPTLTGWPALKIMGIYRATSGDYRFELLNEF</sequence>
<reference evidence="1 2" key="1">
    <citation type="submission" date="2011-08" db="EMBL/GenBank/DDBJ databases">
        <authorList>
            <person name="Liu Z.J."/>
            <person name="Shi F.L."/>
            <person name="Lu J.Q."/>
            <person name="Li M."/>
            <person name="Wang Z.L."/>
        </authorList>
    </citation>
    <scope>NUCLEOTIDE SEQUENCE [LARGE SCALE GENOMIC DNA]</scope>
    <source>
        <strain evidence="1 2">USNM 41457</strain>
    </source>
</reference>
<dbReference type="AlphaFoldDB" id="J9D187"/>
<comment type="caution">
    <text evidence="1">The sequence shown here is derived from an EMBL/GenBank/DDBJ whole genome shotgun (WGS) entry which is preliminary data.</text>
</comment>
<dbReference type="Proteomes" id="UP000003163">
    <property type="component" value="Unassembled WGS sequence"/>
</dbReference>
<protein>
    <submittedName>
        <fullName evidence="1">Uncharacterized protein</fullName>
    </submittedName>
</protein>
<name>J9D187_EDHAE</name>
<accession>J9D187</accession>
<proteinExistence type="predicted"/>
<evidence type="ECO:0000313" key="2">
    <source>
        <dbReference type="Proteomes" id="UP000003163"/>
    </source>
</evidence>
<dbReference type="EMBL" id="AFBI03000005">
    <property type="protein sequence ID" value="EJW01344.1"/>
    <property type="molecule type" value="Genomic_DNA"/>
</dbReference>
<evidence type="ECO:0000313" key="1">
    <source>
        <dbReference type="EMBL" id="EJW01344.1"/>
    </source>
</evidence>
<dbReference type="InParanoid" id="J9D187"/>
<reference evidence="2" key="2">
    <citation type="submission" date="2015-07" db="EMBL/GenBank/DDBJ databases">
        <title>Contrasting host-pathogen interactions and genome evolution in two generalist and specialist microsporidian pathogens of mosquitoes.</title>
        <authorList>
            <consortium name="The Broad Institute Genomics Platform"/>
            <consortium name="The Broad Institute Genome Sequencing Center for Infectious Disease"/>
            <person name="Cuomo C.A."/>
            <person name="Sanscrainte N.D."/>
            <person name="Goldberg J.M."/>
            <person name="Heiman D."/>
            <person name="Young S."/>
            <person name="Zeng Q."/>
            <person name="Becnel J.J."/>
            <person name="Birren B.W."/>
        </authorList>
    </citation>
    <scope>NUCLEOTIDE SEQUENCE [LARGE SCALE GENOMIC DNA]</scope>
    <source>
        <strain evidence="2">USNM 41457</strain>
    </source>
</reference>
<keyword evidence="2" id="KW-1185">Reference proteome</keyword>
<gene>
    <name evidence="1" type="ORF">EDEG_00469</name>
</gene>
<dbReference type="HOGENOM" id="CLU_717675_0_0_1"/>
<organism evidence="1 2">
    <name type="scientific">Edhazardia aedis (strain USNM 41457)</name>
    <name type="common">Microsporidian parasite</name>
    <dbReference type="NCBI Taxonomy" id="1003232"/>
    <lineage>
        <taxon>Eukaryota</taxon>
        <taxon>Fungi</taxon>
        <taxon>Fungi incertae sedis</taxon>
        <taxon>Microsporidia</taxon>
        <taxon>Edhazardia</taxon>
    </lineage>
</organism>
<dbReference type="VEuPathDB" id="MicrosporidiaDB:EDEG_00469"/>